<sequence>MREKKGGALQKLKKRLSHSFGRLSKEAGKLQSLCISTGMINKTVQPENQRSLR</sequence>
<proteinExistence type="predicted"/>
<comment type="caution">
    <text evidence="1">The sequence shown here is derived from an EMBL/GenBank/DDBJ whole genome shotgun (WGS) entry which is preliminary data.</text>
</comment>
<keyword evidence="2" id="KW-1185">Reference proteome</keyword>
<dbReference type="Proteomes" id="UP001151699">
    <property type="component" value="Chromosome B"/>
</dbReference>
<organism evidence="1 2">
    <name type="scientific">Pseudolycoriella hygida</name>
    <dbReference type="NCBI Taxonomy" id="35572"/>
    <lineage>
        <taxon>Eukaryota</taxon>
        <taxon>Metazoa</taxon>
        <taxon>Ecdysozoa</taxon>
        <taxon>Arthropoda</taxon>
        <taxon>Hexapoda</taxon>
        <taxon>Insecta</taxon>
        <taxon>Pterygota</taxon>
        <taxon>Neoptera</taxon>
        <taxon>Endopterygota</taxon>
        <taxon>Diptera</taxon>
        <taxon>Nematocera</taxon>
        <taxon>Sciaroidea</taxon>
        <taxon>Sciaridae</taxon>
        <taxon>Pseudolycoriella</taxon>
    </lineage>
</organism>
<dbReference type="OrthoDB" id="6755629at2759"/>
<dbReference type="AlphaFoldDB" id="A0A9Q0S1S9"/>
<evidence type="ECO:0000313" key="1">
    <source>
        <dbReference type="EMBL" id="KAJ6641369.1"/>
    </source>
</evidence>
<reference evidence="1" key="1">
    <citation type="submission" date="2022-07" db="EMBL/GenBank/DDBJ databases">
        <authorList>
            <person name="Trinca V."/>
            <person name="Uliana J.V.C."/>
            <person name="Torres T.T."/>
            <person name="Ward R.J."/>
            <person name="Monesi N."/>
        </authorList>
    </citation>
    <scope>NUCLEOTIDE SEQUENCE</scope>
    <source>
        <strain evidence="1">HSMRA1968</strain>
        <tissue evidence="1">Whole embryos</tissue>
    </source>
</reference>
<gene>
    <name evidence="1" type="ORF">Bhyg_06308</name>
</gene>
<protein>
    <submittedName>
        <fullName evidence="1">Uncharacterized protein</fullName>
    </submittedName>
</protein>
<accession>A0A9Q0S1S9</accession>
<evidence type="ECO:0000313" key="2">
    <source>
        <dbReference type="Proteomes" id="UP001151699"/>
    </source>
</evidence>
<name>A0A9Q0S1S9_9DIPT</name>
<dbReference type="EMBL" id="WJQU01000002">
    <property type="protein sequence ID" value="KAJ6641369.1"/>
    <property type="molecule type" value="Genomic_DNA"/>
</dbReference>